<gene>
    <name evidence="12" type="ORF">EV213_101117</name>
</gene>
<reference evidence="12 13" key="1">
    <citation type="submission" date="2019-03" db="EMBL/GenBank/DDBJ databases">
        <title>Genomic Encyclopedia of Type Strains, Phase IV (KMG-IV): sequencing the most valuable type-strain genomes for metagenomic binning, comparative biology and taxonomic classification.</title>
        <authorList>
            <person name="Goeker M."/>
        </authorList>
    </citation>
    <scope>NUCLEOTIDE SEQUENCE [LARGE SCALE GENOMIC DNA]</scope>
    <source>
        <strain evidence="12 13">DSM 28697</strain>
    </source>
</reference>
<feature type="transmembrane region" description="Helical" evidence="10">
    <location>
        <begin position="444"/>
        <end position="464"/>
    </location>
</feature>
<dbReference type="GO" id="GO:0005886">
    <property type="term" value="C:plasma membrane"/>
    <property type="evidence" value="ECO:0007669"/>
    <property type="project" value="UniProtKB-SubCell"/>
</dbReference>
<evidence type="ECO:0000259" key="11">
    <source>
        <dbReference type="Pfam" id="PF03553"/>
    </source>
</evidence>
<keyword evidence="4" id="KW-1003">Cell membrane</keyword>
<evidence type="ECO:0000256" key="8">
    <source>
        <dbReference type="ARBA" id="ARBA00038435"/>
    </source>
</evidence>
<dbReference type="GO" id="GO:0015297">
    <property type="term" value="F:antiporter activity"/>
    <property type="evidence" value="ECO:0007669"/>
    <property type="project" value="UniProtKB-KW"/>
</dbReference>
<evidence type="ECO:0000256" key="1">
    <source>
        <dbReference type="ARBA" id="ARBA00004651"/>
    </source>
</evidence>
<dbReference type="EMBL" id="SNYJ01000001">
    <property type="protein sequence ID" value="TDQ42688.1"/>
    <property type="molecule type" value="Genomic_DNA"/>
</dbReference>
<feature type="transmembrane region" description="Helical" evidence="10">
    <location>
        <begin position="38"/>
        <end position="55"/>
    </location>
</feature>
<feature type="transmembrane region" description="Helical" evidence="10">
    <location>
        <begin position="326"/>
        <end position="343"/>
    </location>
</feature>
<dbReference type="AlphaFoldDB" id="A0A4R6U828"/>
<feature type="transmembrane region" description="Helical" evidence="10">
    <location>
        <begin position="12"/>
        <end position="32"/>
    </location>
</feature>
<keyword evidence="6 10" id="KW-1133">Transmembrane helix</keyword>
<evidence type="ECO:0000256" key="6">
    <source>
        <dbReference type="ARBA" id="ARBA00022989"/>
    </source>
</evidence>
<feature type="transmembrane region" description="Helical" evidence="10">
    <location>
        <begin position="261"/>
        <end position="286"/>
    </location>
</feature>
<feature type="transmembrane region" description="Helical" evidence="10">
    <location>
        <begin position="235"/>
        <end position="255"/>
    </location>
</feature>
<feature type="region of interest" description="Disordered" evidence="9">
    <location>
        <begin position="476"/>
        <end position="495"/>
    </location>
</feature>
<organism evidence="12 13">
    <name type="scientific">Aureibacillus halotolerans</name>
    <dbReference type="NCBI Taxonomy" id="1508390"/>
    <lineage>
        <taxon>Bacteria</taxon>
        <taxon>Bacillati</taxon>
        <taxon>Bacillota</taxon>
        <taxon>Bacilli</taxon>
        <taxon>Bacillales</taxon>
        <taxon>Bacillaceae</taxon>
        <taxon>Aureibacillus</taxon>
    </lineage>
</organism>
<evidence type="ECO:0000313" key="13">
    <source>
        <dbReference type="Proteomes" id="UP000295632"/>
    </source>
</evidence>
<dbReference type="OrthoDB" id="9762978at2"/>
<evidence type="ECO:0000256" key="9">
    <source>
        <dbReference type="SAM" id="MobiDB-lite"/>
    </source>
</evidence>
<dbReference type="Pfam" id="PF03553">
    <property type="entry name" value="Na_H_antiporter"/>
    <property type="match status" value="1"/>
</dbReference>
<feature type="transmembrane region" description="Helical" evidence="10">
    <location>
        <begin position="109"/>
        <end position="131"/>
    </location>
</feature>
<evidence type="ECO:0000313" key="12">
    <source>
        <dbReference type="EMBL" id="TDQ42688.1"/>
    </source>
</evidence>
<protein>
    <submittedName>
        <fullName evidence="12">Transporter (NhaC family)</fullName>
    </submittedName>
</protein>
<feature type="compositionally biased region" description="Polar residues" evidence="9">
    <location>
        <begin position="482"/>
        <end position="495"/>
    </location>
</feature>
<evidence type="ECO:0000256" key="3">
    <source>
        <dbReference type="ARBA" id="ARBA00022449"/>
    </source>
</evidence>
<dbReference type="PANTHER" id="PTHR33451:SF3">
    <property type="entry name" value="MALATE-2H(+)_NA(+)-LACTATE ANTIPORTER"/>
    <property type="match status" value="1"/>
</dbReference>
<comment type="caution">
    <text evidence="12">The sequence shown here is derived from an EMBL/GenBank/DDBJ whole genome shotgun (WGS) entry which is preliminary data.</text>
</comment>
<name>A0A4R6U828_9BACI</name>
<keyword evidence="5 10" id="KW-0812">Transmembrane</keyword>
<dbReference type="InterPro" id="IPR018461">
    <property type="entry name" value="Na/H_Antiport_NhaC-like_C"/>
</dbReference>
<dbReference type="InterPro" id="IPR004770">
    <property type="entry name" value="Na/H_antiport_NhaC"/>
</dbReference>
<evidence type="ECO:0000256" key="2">
    <source>
        <dbReference type="ARBA" id="ARBA00022448"/>
    </source>
</evidence>
<accession>A0A4R6U828</accession>
<feature type="transmembrane region" description="Helical" evidence="10">
    <location>
        <begin position="76"/>
        <end position="103"/>
    </location>
</feature>
<proteinExistence type="inferred from homology"/>
<feature type="transmembrane region" description="Helical" evidence="10">
    <location>
        <begin position="363"/>
        <end position="395"/>
    </location>
</feature>
<keyword evidence="13" id="KW-1185">Reference proteome</keyword>
<evidence type="ECO:0000256" key="5">
    <source>
        <dbReference type="ARBA" id="ARBA00022692"/>
    </source>
</evidence>
<keyword evidence="2" id="KW-0813">Transport</keyword>
<evidence type="ECO:0000256" key="10">
    <source>
        <dbReference type="SAM" id="Phobius"/>
    </source>
</evidence>
<dbReference type="InterPro" id="IPR052180">
    <property type="entry name" value="NhaC_Na-H+_Antiporter"/>
</dbReference>
<evidence type="ECO:0000256" key="4">
    <source>
        <dbReference type="ARBA" id="ARBA00022475"/>
    </source>
</evidence>
<keyword evidence="7 10" id="KW-0472">Membrane</keyword>
<sequence>MTDRTTKRPSVTLAAILLVLSMLILIIGIGVLKYPGQLMLIMAGALLTISAVFHGSTFDEVISTMSTKIKKALPAILILLSIGLLIGSWISAGTIPFLVYYGLTFIDPQFIFIMAFVITAIVSTCTGTSWGSAGTVGVALMSVAATLDVSLAITAGAVISGAYFGDKLSPLSDTTIMSALSVEVSVYDHIRHMLYTNIPSAVIAAIVFTTLGINSNNSNVSVEEVTSMLNTLSDLFHLNLVVLLPAIVVIVGSLMKKNPLLVIISSSFTAMLLAIFLQGAPLGIVFSTLADGFSVKSLESYIPGLDSSTLPESVVSLMERGGLASMYAPTFIVFCAFFFASALEQSQVLVVFLEKVTSYLKSTGSVIFTSLVTGFSIVVCTSNSYVTFFLMKDLFGELYKKQRLHRMNLSRSMEDSITVTEALMPWTVSGVFMATTLGVENFEFLPFAIFNLGGFVFSALYAFLSPVTKGFGIRKLSETDSEPTPTSQGTDVTPK</sequence>
<comment type="subcellular location">
    <subcellularLocation>
        <location evidence="1">Cell membrane</location>
        <topology evidence="1">Multi-pass membrane protein</topology>
    </subcellularLocation>
</comment>
<feature type="domain" description="Na+/H+ antiporter NhaC-like C-terminal" evidence="11">
    <location>
        <begin position="161"/>
        <end position="463"/>
    </location>
</feature>
<dbReference type="NCBIfam" id="TIGR00931">
    <property type="entry name" value="antiport_nhaC"/>
    <property type="match status" value="1"/>
</dbReference>
<feature type="transmembrane region" description="Helical" evidence="10">
    <location>
        <begin position="138"/>
        <end position="164"/>
    </location>
</feature>
<keyword evidence="3" id="KW-0050">Antiport</keyword>
<dbReference type="Proteomes" id="UP000295632">
    <property type="component" value="Unassembled WGS sequence"/>
</dbReference>
<dbReference type="RefSeq" id="WP_133578529.1">
    <property type="nucleotide sequence ID" value="NZ_SNYJ01000001.1"/>
</dbReference>
<evidence type="ECO:0000256" key="7">
    <source>
        <dbReference type="ARBA" id="ARBA00023136"/>
    </source>
</evidence>
<dbReference type="PANTHER" id="PTHR33451">
    <property type="entry name" value="MALATE-2H(+)/NA(+)-LACTATE ANTIPORTER"/>
    <property type="match status" value="1"/>
</dbReference>
<comment type="similarity">
    <text evidence="8">Belongs to the NhaC Na(+)/H(+) (TC 2.A.35) antiporter family.</text>
</comment>